<evidence type="ECO:0000256" key="1">
    <source>
        <dbReference type="SAM" id="SignalP"/>
    </source>
</evidence>
<sequence length="234" mass="25860">MKFACAFAAMIVAPMASFAGTVTPPAGCVAFLTVQSTDCQVEHYWSCEGESEGVKWRYSMGEDGPVYISQMDSEYRWMYSRNLIDGFENTMSKPEKDLQSMSRLRDTGEDSFDFFEVVGYPGAMPARRHVVGQDVLTGEVVEIDGQRLLETNYQISETTGSNVFEGRGQEYVLEEFNLFIGGEGHFRNNGGAWEAYNSSPLTFSRSGEDGFLSDTPQFGCGAMMSSLADVMRAG</sequence>
<keyword evidence="1" id="KW-0732">Signal</keyword>
<proteinExistence type="predicted"/>
<evidence type="ECO:0000313" key="2">
    <source>
        <dbReference type="EMBL" id="MBI1494792.1"/>
    </source>
</evidence>
<name>A0A8J7LQU8_9RHOB</name>
<evidence type="ECO:0000313" key="3">
    <source>
        <dbReference type="Proteomes" id="UP000640583"/>
    </source>
</evidence>
<comment type="caution">
    <text evidence="2">The sequence shown here is derived from an EMBL/GenBank/DDBJ whole genome shotgun (WGS) entry which is preliminary data.</text>
</comment>
<organism evidence="2 3">
    <name type="scientific">Halocynthiibacter styelae</name>
    <dbReference type="NCBI Taxonomy" id="2761955"/>
    <lineage>
        <taxon>Bacteria</taxon>
        <taxon>Pseudomonadati</taxon>
        <taxon>Pseudomonadota</taxon>
        <taxon>Alphaproteobacteria</taxon>
        <taxon>Rhodobacterales</taxon>
        <taxon>Paracoccaceae</taxon>
        <taxon>Halocynthiibacter</taxon>
    </lineage>
</organism>
<dbReference type="RefSeq" id="WP_228849532.1">
    <property type="nucleotide sequence ID" value="NZ_JADCKQ010000011.1"/>
</dbReference>
<accession>A0A8J7LQU8</accession>
<feature type="chain" id="PRO_5035239690" evidence="1">
    <location>
        <begin position="20"/>
        <end position="234"/>
    </location>
</feature>
<gene>
    <name evidence="2" type="ORF">H1D41_14185</name>
</gene>
<dbReference type="Proteomes" id="UP000640583">
    <property type="component" value="Unassembled WGS sequence"/>
</dbReference>
<feature type="signal peptide" evidence="1">
    <location>
        <begin position="1"/>
        <end position="19"/>
    </location>
</feature>
<keyword evidence="3" id="KW-1185">Reference proteome</keyword>
<reference evidence="2" key="1">
    <citation type="submission" date="2020-10" db="EMBL/GenBank/DDBJ databases">
        <title>Paenihalocynthiibacter styelae gen. nov., sp. nov., isolated from stalked sea squirt Styela clava.</title>
        <authorList>
            <person name="Kim Y.-O."/>
            <person name="Yoon J.-H."/>
        </authorList>
    </citation>
    <scope>NUCLEOTIDE SEQUENCE</scope>
    <source>
        <strain evidence="2">MYP1-1</strain>
    </source>
</reference>
<dbReference type="AlphaFoldDB" id="A0A8J7LQU8"/>
<protein>
    <submittedName>
        <fullName evidence="2">Uncharacterized protein</fullName>
    </submittedName>
</protein>
<dbReference type="EMBL" id="JADCKQ010000011">
    <property type="protein sequence ID" value="MBI1494792.1"/>
    <property type="molecule type" value="Genomic_DNA"/>
</dbReference>